<feature type="compositionally biased region" description="Basic residues" evidence="1">
    <location>
        <begin position="1"/>
        <end position="15"/>
    </location>
</feature>
<organism evidence="2 3">
    <name type="scientific">Ranatra chinensis</name>
    <dbReference type="NCBI Taxonomy" id="642074"/>
    <lineage>
        <taxon>Eukaryota</taxon>
        <taxon>Metazoa</taxon>
        <taxon>Ecdysozoa</taxon>
        <taxon>Arthropoda</taxon>
        <taxon>Hexapoda</taxon>
        <taxon>Insecta</taxon>
        <taxon>Pterygota</taxon>
        <taxon>Neoptera</taxon>
        <taxon>Paraneoptera</taxon>
        <taxon>Hemiptera</taxon>
        <taxon>Heteroptera</taxon>
        <taxon>Panheteroptera</taxon>
        <taxon>Nepomorpha</taxon>
        <taxon>Nepidae</taxon>
        <taxon>Ranatrinae</taxon>
        <taxon>Ranatra</taxon>
    </lineage>
</organism>
<feature type="region of interest" description="Disordered" evidence="1">
    <location>
        <begin position="1"/>
        <end position="46"/>
    </location>
</feature>
<accession>A0ABD0Z0Y5</accession>
<evidence type="ECO:0000313" key="3">
    <source>
        <dbReference type="Proteomes" id="UP001558652"/>
    </source>
</evidence>
<protein>
    <submittedName>
        <fullName evidence="2">Uncharacterized protein</fullName>
    </submittedName>
</protein>
<dbReference type="Proteomes" id="UP001558652">
    <property type="component" value="Unassembled WGS sequence"/>
</dbReference>
<proteinExistence type="predicted"/>
<evidence type="ECO:0000313" key="2">
    <source>
        <dbReference type="EMBL" id="KAL1138117.1"/>
    </source>
</evidence>
<dbReference type="AlphaFoldDB" id="A0ABD0Z0Y5"/>
<name>A0ABD0Z0Y5_9HEMI</name>
<gene>
    <name evidence="2" type="ORF">AAG570_009809</name>
</gene>
<dbReference type="EMBL" id="JBFDAA010000004">
    <property type="protein sequence ID" value="KAL1138117.1"/>
    <property type="molecule type" value="Genomic_DNA"/>
</dbReference>
<comment type="caution">
    <text evidence="2">The sequence shown here is derived from an EMBL/GenBank/DDBJ whole genome shotgun (WGS) entry which is preliminary data.</text>
</comment>
<sequence length="194" mass="21596">MFHENKKRPQLRRLKPLYPGGQPKPVRTNKLESKRRQATNGFWPFSGGPGSSGSIVGRYLPTGSRLAGNPSPWLAGHIEYVTRPVTATGTWSLKAGNGVQAPKHVLLEQEAGDDGNRCVQFAVLLRPTPSSSTVLKHFPFVKGSEEVTGGRSDEWESMNNWYHAVFAQKPGRKTKYLDKILPTNLFQLLKCEKL</sequence>
<keyword evidence="3" id="KW-1185">Reference proteome</keyword>
<evidence type="ECO:0000256" key="1">
    <source>
        <dbReference type="SAM" id="MobiDB-lite"/>
    </source>
</evidence>
<reference evidence="2 3" key="1">
    <citation type="submission" date="2024-07" db="EMBL/GenBank/DDBJ databases">
        <title>Chromosome-level genome assembly of the water stick insect Ranatra chinensis (Heteroptera: Nepidae).</title>
        <authorList>
            <person name="Liu X."/>
        </authorList>
    </citation>
    <scope>NUCLEOTIDE SEQUENCE [LARGE SCALE GENOMIC DNA]</scope>
    <source>
        <strain evidence="2">Cailab_2021Rc</strain>
        <tissue evidence="2">Muscle</tissue>
    </source>
</reference>